<organism evidence="2 3">
    <name type="scientific">Streptomyces piniterrae</name>
    <dbReference type="NCBI Taxonomy" id="2571125"/>
    <lineage>
        <taxon>Bacteria</taxon>
        <taxon>Bacillati</taxon>
        <taxon>Actinomycetota</taxon>
        <taxon>Actinomycetes</taxon>
        <taxon>Kitasatosporales</taxon>
        <taxon>Streptomycetaceae</taxon>
        <taxon>Streptomyces</taxon>
    </lineage>
</organism>
<proteinExistence type="predicted"/>
<dbReference type="RefSeq" id="WP_136743091.1">
    <property type="nucleotide sequence ID" value="NZ_SUMB01000011.1"/>
</dbReference>
<keyword evidence="3" id="KW-1185">Reference proteome</keyword>
<reference evidence="2 3" key="1">
    <citation type="submission" date="2019-04" db="EMBL/GenBank/DDBJ databases">
        <title>Streptomyces piniterrae sp. nov., a heliquinomycin-producing actinomycete isolated from rhizosphere soil of Pinus yunnanensis.</title>
        <authorList>
            <person name="Zhuang X."/>
            <person name="Zhao J."/>
        </authorList>
    </citation>
    <scope>NUCLEOTIDE SEQUENCE [LARGE SCALE GENOMIC DNA]</scope>
    <source>
        <strain evidence="3">jys28</strain>
    </source>
</reference>
<keyword evidence="1" id="KW-1133">Transmembrane helix</keyword>
<evidence type="ECO:0000313" key="2">
    <source>
        <dbReference type="EMBL" id="TJZ45349.1"/>
    </source>
</evidence>
<evidence type="ECO:0000313" key="3">
    <source>
        <dbReference type="Proteomes" id="UP000308697"/>
    </source>
</evidence>
<gene>
    <name evidence="2" type="ORF">FCH28_28850</name>
</gene>
<feature type="transmembrane region" description="Helical" evidence="1">
    <location>
        <begin position="61"/>
        <end position="78"/>
    </location>
</feature>
<feature type="transmembrane region" description="Helical" evidence="1">
    <location>
        <begin position="20"/>
        <end position="41"/>
    </location>
</feature>
<dbReference type="Proteomes" id="UP000308697">
    <property type="component" value="Unassembled WGS sequence"/>
</dbReference>
<dbReference type="AlphaFoldDB" id="A0A4U0MW71"/>
<feature type="transmembrane region" description="Helical" evidence="1">
    <location>
        <begin position="99"/>
        <end position="120"/>
    </location>
</feature>
<accession>A0A4U0MW71</accession>
<comment type="caution">
    <text evidence="2">The sequence shown here is derived from an EMBL/GenBank/DDBJ whole genome shotgun (WGS) entry which is preliminary data.</text>
</comment>
<sequence>MAPPDTAVPPSPSWRRWTGLGVPALVLLGFGASLLLVTAFASDTYQDGHYLGPSLRMHITAWTGLACGLAAPALYAALRRRAVRRGWSPDASRASGIALACLSLGLLALLFEAFGVWTLYAPDPAGGNDFSGLSHALAGAVPYPAG</sequence>
<dbReference type="EMBL" id="SUMB01000011">
    <property type="protein sequence ID" value="TJZ45349.1"/>
    <property type="molecule type" value="Genomic_DNA"/>
</dbReference>
<keyword evidence="1" id="KW-0472">Membrane</keyword>
<evidence type="ECO:0000256" key="1">
    <source>
        <dbReference type="SAM" id="Phobius"/>
    </source>
</evidence>
<protein>
    <submittedName>
        <fullName evidence="2">Uncharacterized protein</fullName>
    </submittedName>
</protein>
<dbReference type="OrthoDB" id="4318314at2"/>
<name>A0A4U0MW71_9ACTN</name>
<keyword evidence="1" id="KW-0812">Transmembrane</keyword>